<evidence type="ECO:0000313" key="6">
    <source>
        <dbReference type="EMBL" id="QPZ38363.1"/>
    </source>
</evidence>
<dbReference type="CDD" id="cd01392">
    <property type="entry name" value="HTH_LacI"/>
    <property type="match status" value="1"/>
</dbReference>
<reference evidence="6 7" key="1">
    <citation type="submission" date="2020-12" db="EMBL/GenBank/DDBJ databases">
        <title>Microbacterium sp. HY060.</title>
        <authorList>
            <person name="Zhou J."/>
        </authorList>
    </citation>
    <scope>NUCLEOTIDE SEQUENCE [LARGE SCALE GENOMIC DNA]</scope>
    <source>
        <strain evidence="6 7">HY60</strain>
    </source>
</reference>
<organism evidence="6 7">
    <name type="scientific">Paramicrobacterium chengjingii</name>
    <dbReference type="NCBI Taxonomy" id="2769067"/>
    <lineage>
        <taxon>Bacteria</taxon>
        <taxon>Bacillati</taxon>
        <taxon>Actinomycetota</taxon>
        <taxon>Actinomycetes</taxon>
        <taxon>Micrococcales</taxon>
        <taxon>Microbacteriaceae</taxon>
        <taxon>Paramicrobacterium</taxon>
    </lineage>
</organism>
<dbReference type="Pfam" id="PF13377">
    <property type="entry name" value="Peripla_BP_3"/>
    <property type="match status" value="1"/>
</dbReference>
<dbReference type="PANTHER" id="PTHR30146">
    <property type="entry name" value="LACI-RELATED TRANSCRIPTIONAL REPRESSOR"/>
    <property type="match status" value="1"/>
</dbReference>
<dbReference type="GO" id="GO:0003677">
    <property type="term" value="F:DNA binding"/>
    <property type="evidence" value="ECO:0007669"/>
    <property type="project" value="UniProtKB-KW"/>
</dbReference>
<dbReference type="SUPFAM" id="SSF47413">
    <property type="entry name" value="lambda repressor-like DNA-binding domains"/>
    <property type="match status" value="1"/>
</dbReference>
<evidence type="ECO:0000259" key="5">
    <source>
        <dbReference type="PROSITE" id="PS50932"/>
    </source>
</evidence>
<dbReference type="InterPro" id="IPR028082">
    <property type="entry name" value="Peripla_BP_I"/>
</dbReference>
<evidence type="ECO:0000256" key="2">
    <source>
        <dbReference type="ARBA" id="ARBA00023125"/>
    </source>
</evidence>
<dbReference type="InterPro" id="IPR046335">
    <property type="entry name" value="LacI/GalR-like_sensor"/>
</dbReference>
<evidence type="ECO:0000256" key="4">
    <source>
        <dbReference type="SAM" id="MobiDB-lite"/>
    </source>
</evidence>
<dbReference type="CDD" id="cd01575">
    <property type="entry name" value="PBP1_GntR"/>
    <property type="match status" value="1"/>
</dbReference>
<evidence type="ECO:0000313" key="7">
    <source>
        <dbReference type="Proteomes" id="UP000662814"/>
    </source>
</evidence>
<keyword evidence="3" id="KW-0804">Transcription</keyword>
<dbReference type="Gene3D" id="1.10.260.40">
    <property type="entry name" value="lambda repressor-like DNA-binding domains"/>
    <property type="match status" value="1"/>
</dbReference>
<dbReference type="EMBL" id="CP061169">
    <property type="protein sequence ID" value="QPZ38363.1"/>
    <property type="molecule type" value="Genomic_DNA"/>
</dbReference>
<keyword evidence="2 6" id="KW-0238">DNA-binding</keyword>
<evidence type="ECO:0000256" key="1">
    <source>
        <dbReference type="ARBA" id="ARBA00023015"/>
    </source>
</evidence>
<dbReference type="SUPFAM" id="SSF53822">
    <property type="entry name" value="Periplasmic binding protein-like I"/>
    <property type="match status" value="1"/>
</dbReference>
<gene>
    <name evidence="6" type="ORF">HCR76_16515</name>
</gene>
<accession>A0ABX6YHU0</accession>
<protein>
    <submittedName>
        <fullName evidence="6">LacI family DNA-binding transcriptional regulator</fullName>
    </submittedName>
</protein>
<feature type="region of interest" description="Disordered" evidence="4">
    <location>
        <begin position="1"/>
        <end position="28"/>
    </location>
</feature>
<dbReference type="PROSITE" id="PS50932">
    <property type="entry name" value="HTH_LACI_2"/>
    <property type="match status" value="1"/>
</dbReference>
<sequence>MTLTDVAQHAGVSPQTVSRSLRSPELVSDSTRERVRASIASTGYVPNLAARNLASNRSMTVAAIIPSISASVFADAVHGLDHELSSHGYQLFIGSTDYSADREEELVRALLGRRPDGMFIVGTEHTAKANQLLKEARIPVVEAWSLTDSPIHSQVGFSNREAVRSLVQYGHAQGYRHPTFAGSLQPGDARAIERRRGFEASVRAIYPNEAIRVLDSGNHGADMDAGVALLDRVLSEHPETDLIVFSSDIFAAGALLECARRRISVPGDIAVIGFGDFEIAAHTVPRLTTVAAPSHDIGTRAGRVLLESMHSASESTQEIDLGFTIVARESA</sequence>
<dbReference type="Pfam" id="PF00356">
    <property type="entry name" value="LacI"/>
    <property type="match status" value="1"/>
</dbReference>
<evidence type="ECO:0000256" key="3">
    <source>
        <dbReference type="ARBA" id="ARBA00023163"/>
    </source>
</evidence>
<proteinExistence type="predicted"/>
<dbReference type="Gene3D" id="3.40.50.2300">
    <property type="match status" value="2"/>
</dbReference>
<feature type="domain" description="HTH lacI-type" evidence="5">
    <location>
        <begin position="1"/>
        <end position="55"/>
    </location>
</feature>
<dbReference type="PANTHER" id="PTHR30146:SF33">
    <property type="entry name" value="TRANSCRIPTIONAL REGULATOR"/>
    <property type="match status" value="1"/>
</dbReference>
<keyword evidence="1" id="KW-0805">Transcription regulation</keyword>
<dbReference type="InterPro" id="IPR000843">
    <property type="entry name" value="HTH_LacI"/>
</dbReference>
<dbReference type="Proteomes" id="UP000662814">
    <property type="component" value="Chromosome"/>
</dbReference>
<dbReference type="SMART" id="SM00354">
    <property type="entry name" value="HTH_LACI"/>
    <property type="match status" value="1"/>
</dbReference>
<name>A0ABX6YHU0_9MICO</name>
<dbReference type="InterPro" id="IPR010982">
    <property type="entry name" value="Lambda_DNA-bd_dom_sf"/>
</dbReference>
<keyword evidence="7" id="KW-1185">Reference proteome</keyword>
<dbReference type="RefSeq" id="WP_198248091.1">
    <property type="nucleotide sequence ID" value="NZ_CP061169.1"/>
</dbReference>